<feature type="transmembrane region" description="Helical" evidence="1">
    <location>
        <begin position="222"/>
        <end position="240"/>
    </location>
</feature>
<evidence type="ECO:0000256" key="1">
    <source>
        <dbReference type="SAM" id="Phobius"/>
    </source>
</evidence>
<keyword evidence="1" id="KW-0812">Transmembrane</keyword>
<organism evidence="2">
    <name type="scientific">mine drainage metagenome</name>
    <dbReference type="NCBI Taxonomy" id="410659"/>
    <lineage>
        <taxon>unclassified sequences</taxon>
        <taxon>metagenomes</taxon>
        <taxon>ecological metagenomes</taxon>
    </lineage>
</organism>
<dbReference type="AlphaFoldDB" id="A0A1J5QCT8"/>
<comment type="caution">
    <text evidence="2">The sequence shown here is derived from an EMBL/GenBank/DDBJ whole genome shotgun (WGS) entry which is preliminary data.</text>
</comment>
<accession>A0A1J5QCT8</accession>
<proteinExistence type="predicted"/>
<gene>
    <name evidence="2" type="ORF">GALL_405710</name>
</gene>
<dbReference type="EMBL" id="MLJW01001548">
    <property type="protein sequence ID" value="OIQ77732.1"/>
    <property type="molecule type" value="Genomic_DNA"/>
</dbReference>
<sequence>MLLKICGRGERLRRDLAEDLAEQASLWLEVEQCLPFIDGLLEEAIILLLGLHLGHLGSARVQAHGVRIPKDLRKGRHARRKPSQLFETLAGDVQTLAFAPEFFRLATKCGPRLVEIALRLRVRVHGVGMSLAQIRKRIHQRCKAMLGGQCLPLGIGIQELAAALYMGGAFHLSPACIGLRPRARRDRRAPMRLREFPFPGIESLVSDLVFLCFSALGEQRLVFILVALTLGLGLLVPTLFSR</sequence>
<protein>
    <submittedName>
        <fullName evidence="2">Uncharacterized protein</fullName>
    </submittedName>
</protein>
<keyword evidence="1" id="KW-0472">Membrane</keyword>
<evidence type="ECO:0000313" key="2">
    <source>
        <dbReference type="EMBL" id="OIQ77732.1"/>
    </source>
</evidence>
<keyword evidence="1" id="KW-1133">Transmembrane helix</keyword>
<name>A0A1J5QCT8_9ZZZZ</name>
<reference evidence="2" key="1">
    <citation type="submission" date="2016-10" db="EMBL/GenBank/DDBJ databases">
        <title>Sequence of Gallionella enrichment culture.</title>
        <authorList>
            <person name="Poehlein A."/>
            <person name="Muehling M."/>
            <person name="Daniel R."/>
        </authorList>
    </citation>
    <scope>NUCLEOTIDE SEQUENCE</scope>
</reference>